<dbReference type="EMBL" id="QXDL01000081">
    <property type="protein sequence ID" value="RIH84011.1"/>
    <property type="molecule type" value="Genomic_DNA"/>
</dbReference>
<dbReference type="AlphaFoldDB" id="A0A399EPE6"/>
<keyword evidence="2" id="KW-1185">Reference proteome</keyword>
<evidence type="ECO:0000313" key="2">
    <source>
        <dbReference type="Proteomes" id="UP000265715"/>
    </source>
</evidence>
<evidence type="ECO:0000313" key="1">
    <source>
        <dbReference type="EMBL" id="RIH84011.1"/>
    </source>
</evidence>
<accession>A0A399EPE6</accession>
<protein>
    <submittedName>
        <fullName evidence="1">Uncharacterized protein</fullName>
    </submittedName>
</protein>
<comment type="caution">
    <text evidence="1">The sequence shown here is derived from an EMBL/GenBank/DDBJ whole genome shotgun (WGS) entry which is preliminary data.</text>
</comment>
<dbReference type="Proteomes" id="UP000265715">
    <property type="component" value="Unassembled WGS sequence"/>
</dbReference>
<organism evidence="1 2">
    <name type="scientific">Calidithermus terrae</name>
    <dbReference type="NCBI Taxonomy" id="1408545"/>
    <lineage>
        <taxon>Bacteria</taxon>
        <taxon>Thermotogati</taxon>
        <taxon>Deinococcota</taxon>
        <taxon>Deinococci</taxon>
        <taxon>Thermales</taxon>
        <taxon>Thermaceae</taxon>
        <taxon>Calidithermus</taxon>
    </lineage>
</organism>
<proteinExistence type="predicted"/>
<dbReference type="RefSeq" id="WP_119315187.1">
    <property type="nucleotide sequence ID" value="NZ_QXDL01000081.1"/>
</dbReference>
<gene>
    <name evidence="1" type="ORF">Mterra_02118</name>
</gene>
<reference evidence="1 2" key="1">
    <citation type="submission" date="2018-08" db="EMBL/GenBank/DDBJ databases">
        <title>Meiothermus terrae DSM 26712 genome sequencing project.</title>
        <authorList>
            <person name="Da Costa M.S."/>
            <person name="Albuquerque L."/>
            <person name="Raposo P."/>
            <person name="Froufe H.J.C."/>
            <person name="Barroso C.S."/>
            <person name="Egas C."/>
        </authorList>
    </citation>
    <scope>NUCLEOTIDE SEQUENCE [LARGE SCALE GENOMIC DNA]</scope>
    <source>
        <strain evidence="1 2">DSM 26712</strain>
    </source>
</reference>
<sequence length="76" mass="8472">MANKEHHVSRVRPPKERRLKALGVEALEADEVNPRVRVRLRKPVAALLESMSTKQRGEVFEAGLKALGMGVGNEQE</sequence>
<name>A0A399EPE6_9DEIN</name>
<dbReference type="OrthoDB" id="34627at2"/>